<comment type="caution">
    <text evidence="2">The sequence shown here is derived from an EMBL/GenBank/DDBJ whole genome shotgun (WGS) entry which is preliminary data.</text>
</comment>
<proteinExistence type="predicted"/>
<sequence>MAGKNLEQLSNQMNEVIAEPNKSLVADSQDDNVVIKSAVEKIAHDMIDDGKEFLKKNSDIELSSSEMVKSQIEKEQKSTEISYEKSNKMTTSEA</sequence>
<name>A0A1Y3AUD4_EURMA</name>
<feature type="compositionally biased region" description="Basic and acidic residues" evidence="1">
    <location>
        <begin position="71"/>
        <end position="87"/>
    </location>
</feature>
<gene>
    <name evidence="2" type="ORF">BLA29_013522</name>
</gene>
<accession>A0A1Y3AUD4</accession>
<evidence type="ECO:0000256" key="1">
    <source>
        <dbReference type="SAM" id="MobiDB-lite"/>
    </source>
</evidence>
<feature type="non-terminal residue" evidence="2">
    <location>
        <position position="94"/>
    </location>
</feature>
<dbReference type="AlphaFoldDB" id="A0A1Y3AUD4"/>
<protein>
    <submittedName>
        <fullName evidence="2">Uncharacterized protein</fullName>
    </submittedName>
</protein>
<dbReference type="Proteomes" id="UP000194236">
    <property type="component" value="Unassembled WGS sequence"/>
</dbReference>
<feature type="region of interest" description="Disordered" evidence="1">
    <location>
        <begin position="66"/>
        <end position="94"/>
    </location>
</feature>
<reference evidence="2 3" key="1">
    <citation type="submission" date="2017-03" db="EMBL/GenBank/DDBJ databases">
        <title>Genome Survey of Euroglyphus maynei.</title>
        <authorList>
            <person name="Arlian L.G."/>
            <person name="Morgan M.S."/>
            <person name="Rider S.D."/>
        </authorList>
    </citation>
    <scope>NUCLEOTIDE SEQUENCE [LARGE SCALE GENOMIC DNA]</scope>
    <source>
        <strain evidence="2">Arlian Lab</strain>
        <tissue evidence="2">Whole body</tissue>
    </source>
</reference>
<keyword evidence="3" id="KW-1185">Reference proteome</keyword>
<organism evidence="2 3">
    <name type="scientific">Euroglyphus maynei</name>
    <name type="common">Mayne's house dust mite</name>
    <dbReference type="NCBI Taxonomy" id="6958"/>
    <lineage>
        <taxon>Eukaryota</taxon>
        <taxon>Metazoa</taxon>
        <taxon>Ecdysozoa</taxon>
        <taxon>Arthropoda</taxon>
        <taxon>Chelicerata</taxon>
        <taxon>Arachnida</taxon>
        <taxon>Acari</taxon>
        <taxon>Acariformes</taxon>
        <taxon>Sarcoptiformes</taxon>
        <taxon>Astigmata</taxon>
        <taxon>Psoroptidia</taxon>
        <taxon>Analgoidea</taxon>
        <taxon>Pyroglyphidae</taxon>
        <taxon>Pyroglyphinae</taxon>
        <taxon>Euroglyphus</taxon>
    </lineage>
</organism>
<dbReference type="EMBL" id="MUJZ01057994">
    <property type="protein sequence ID" value="OTF72092.1"/>
    <property type="molecule type" value="Genomic_DNA"/>
</dbReference>
<evidence type="ECO:0000313" key="2">
    <source>
        <dbReference type="EMBL" id="OTF72092.1"/>
    </source>
</evidence>
<evidence type="ECO:0000313" key="3">
    <source>
        <dbReference type="Proteomes" id="UP000194236"/>
    </source>
</evidence>